<gene>
    <name evidence="2" type="ORF">QR680_000495</name>
</gene>
<keyword evidence="1" id="KW-0732">Signal</keyword>
<organism evidence="2 3">
    <name type="scientific">Steinernema hermaphroditum</name>
    <dbReference type="NCBI Taxonomy" id="289476"/>
    <lineage>
        <taxon>Eukaryota</taxon>
        <taxon>Metazoa</taxon>
        <taxon>Ecdysozoa</taxon>
        <taxon>Nematoda</taxon>
        <taxon>Chromadorea</taxon>
        <taxon>Rhabditida</taxon>
        <taxon>Tylenchina</taxon>
        <taxon>Panagrolaimomorpha</taxon>
        <taxon>Strongyloidoidea</taxon>
        <taxon>Steinernematidae</taxon>
        <taxon>Steinernema</taxon>
    </lineage>
</organism>
<accession>A0AA39GUT4</accession>
<comment type="caution">
    <text evidence="2">The sequence shown here is derived from an EMBL/GenBank/DDBJ whole genome shotgun (WGS) entry which is preliminary data.</text>
</comment>
<evidence type="ECO:0000313" key="3">
    <source>
        <dbReference type="Proteomes" id="UP001175271"/>
    </source>
</evidence>
<reference evidence="2" key="1">
    <citation type="submission" date="2023-06" db="EMBL/GenBank/DDBJ databases">
        <title>Genomic analysis of the entomopathogenic nematode Steinernema hermaphroditum.</title>
        <authorList>
            <person name="Schwarz E.M."/>
            <person name="Heppert J.K."/>
            <person name="Baniya A."/>
            <person name="Schwartz H.T."/>
            <person name="Tan C.-H."/>
            <person name="Antoshechkin I."/>
            <person name="Sternberg P.W."/>
            <person name="Goodrich-Blair H."/>
            <person name="Dillman A.R."/>
        </authorList>
    </citation>
    <scope>NUCLEOTIDE SEQUENCE</scope>
    <source>
        <strain evidence="2">PS9179</strain>
        <tissue evidence="2">Whole animal</tissue>
    </source>
</reference>
<feature type="chain" id="PRO_5041377400" evidence="1">
    <location>
        <begin position="22"/>
        <end position="105"/>
    </location>
</feature>
<protein>
    <submittedName>
        <fullName evidence="2">Uncharacterized protein</fullName>
    </submittedName>
</protein>
<proteinExistence type="predicted"/>
<dbReference type="AlphaFoldDB" id="A0AA39GUT4"/>
<keyword evidence="3" id="KW-1185">Reference proteome</keyword>
<feature type="signal peptide" evidence="1">
    <location>
        <begin position="1"/>
        <end position="21"/>
    </location>
</feature>
<evidence type="ECO:0000256" key="1">
    <source>
        <dbReference type="SAM" id="SignalP"/>
    </source>
</evidence>
<evidence type="ECO:0000313" key="2">
    <source>
        <dbReference type="EMBL" id="KAK0393967.1"/>
    </source>
</evidence>
<dbReference type="EMBL" id="JAUCMV010000005">
    <property type="protein sequence ID" value="KAK0393967.1"/>
    <property type="molecule type" value="Genomic_DNA"/>
</dbReference>
<dbReference type="Proteomes" id="UP001175271">
    <property type="component" value="Unassembled WGS sequence"/>
</dbReference>
<sequence>MTKPTVILVVSLLSTVDLANSSKICNTTFIRRLSETICDLELTEDSIEMCKRPPIYRYAHTKNPFDVVKYWCCTKVDCDLPFLQQELCEPCDMNKIYEYILKRFG</sequence>
<name>A0AA39GUT4_9BILA</name>